<dbReference type="GeneID" id="63815350"/>
<evidence type="ECO:0000256" key="4">
    <source>
        <dbReference type="ARBA" id="ARBA00022946"/>
    </source>
</evidence>
<dbReference type="InterPro" id="IPR051035">
    <property type="entry name" value="Mito_inheritance_9"/>
</dbReference>
<evidence type="ECO:0000256" key="1">
    <source>
        <dbReference type="ARBA" id="ARBA00004173"/>
    </source>
</evidence>
<evidence type="ECO:0000259" key="7">
    <source>
        <dbReference type="Pfam" id="PF01636"/>
    </source>
</evidence>
<gene>
    <name evidence="8" type="ORF">P175DRAFT_0509907</name>
</gene>
<accession>A0A2T5LUG6</accession>
<evidence type="ECO:0000256" key="6">
    <source>
        <dbReference type="ARBA" id="ARBA00031849"/>
    </source>
</evidence>
<dbReference type="Gene3D" id="3.90.1200.10">
    <property type="match status" value="1"/>
</dbReference>
<keyword evidence="4" id="KW-0809">Transit peptide</keyword>
<evidence type="ECO:0000256" key="2">
    <source>
        <dbReference type="ARBA" id="ARBA00005543"/>
    </source>
</evidence>
<dbReference type="Proteomes" id="UP000244073">
    <property type="component" value="Unassembled WGS sequence"/>
</dbReference>
<reference evidence="8 9" key="1">
    <citation type="journal article" date="2018" name="Proc. Natl. Acad. Sci. U.S.A.">
        <title>Linking secondary metabolites to gene clusters through genome sequencing of six diverse Aspergillus species.</title>
        <authorList>
            <person name="Kaerboelling I."/>
            <person name="Vesth T.C."/>
            <person name="Frisvad J.C."/>
            <person name="Nybo J.L."/>
            <person name="Theobald S."/>
            <person name="Kuo A."/>
            <person name="Bowyer P."/>
            <person name="Matsuda Y."/>
            <person name="Mondo S."/>
            <person name="Lyhne E.K."/>
            <person name="Kogle M.E."/>
            <person name="Clum A."/>
            <person name="Lipzen A."/>
            <person name="Salamov A."/>
            <person name="Ngan C.Y."/>
            <person name="Daum C."/>
            <person name="Chiniquy J."/>
            <person name="Barry K."/>
            <person name="LaButti K."/>
            <person name="Haridas S."/>
            <person name="Simmons B.A."/>
            <person name="Magnuson J.K."/>
            <person name="Mortensen U.H."/>
            <person name="Larsen T.O."/>
            <person name="Grigoriev I.V."/>
            <person name="Baker S.E."/>
            <person name="Andersen M.R."/>
        </authorList>
    </citation>
    <scope>NUCLEOTIDE SEQUENCE [LARGE SCALE GENOMIC DNA]</scope>
    <source>
        <strain evidence="8 9">IBT 24754</strain>
    </source>
</reference>
<evidence type="ECO:0000313" key="9">
    <source>
        <dbReference type="Proteomes" id="UP000244073"/>
    </source>
</evidence>
<dbReference type="RefSeq" id="XP_040751324.1">
    <property type="nucleotide sequence ID" value="XM_040898468.1"/>
</dbReference>
<evidence type="ECO:0000256" key="3">
    <source>
        <dbReference type="ARBA" id="ARBA00016197"/>
    </source>
</evidence>
<dbReference type="PANTHER" id="PTHR36091:SF1">
    <property type="entry name" value="ALTERED INHERITANCE OF MITOCHONDRIA PROTEIN 9, MITOCHONDRIAL"/>
    <property type="match status" value="1"/>
</dbReference>
<comment type="similarity">
    <text evidence="2">Belongs to the AIM9 family.</text>
</comment>
<dbReference type="VEuPathDB" id="FungiDB:P175DRAFT_0509907"/>
<protein>
    <recommendedName>
        <fullName evidence="3">Altered inheritance of mitochondria protein 9, mitochondrial</fullName>
    </recommendedName>
    <alternativeName>
        <fullName evidence="6">Found in mitochondrial proteome protein 29</fullName>
    </alternativeName>
</protein>
<proteinExistence type="inferred from homology"/>
<dbReference type="GO" id="GO:0005739">
    <property type="term" value="C:mitochondrion"/>
    <property type="evidence" value="ECO:0007669"/>
    <property type="project" value="UniProtKB-SubCell"/>
</dbReference>
<dbReference type="OrthoDB" id="2831558at2759"/>
<dbReference type="SUPFAM" id="SSF56112">
    <property type="entry name" value="Protein kinase-like (PK-like)"/>
    <property type="match status" value="1"/>
</dbReference>
<feature type="domain" description="Aminoglycoside phosphotransferase" evidence="7">
    <location>
        <begin position="327"/>
        <end position="376"/>
    </location>
</feature>
<dbReference type="AlphaFoldDB" id="A0A2T5LUG6"/>
<dbReference type="InterPro" id="IPR011009">
    <property type="entry name" value="Kinase-like_dom_sf"/>
</dbReference>
<dbReference type="Pfam" id="PF01636">
    <property type="entry name" value="APH"/>
    <property type="match status" value="1"/>
</dbReference>
<keyword evidence="5" id="KW-0496">Mitochondrion</keyword>
<dbReference type="InterPro" id="IPR002575">
    <property type="entry name" value="Aminoglycoside_PTrfase"/>
</dbReference>
<name>A0A2T5LUG6_9EURO</name>
<organism evidence="8 9">
    <name type="scientific">Aspergillus ochraceoroseus IBT 24754</name>
    <dbReference type="NCBI Taxonomy" id="1392256"/>
    <lineage>
        <taxon>Eukaryota</taxon>
        <taxon>Fungi</taxon>
        <taxon>Dikarya</taxon>
        <taxon>Ascomycota</taxon>
        <taxon>Pezizomycotina</taxon>
        <taxon>Eurotiomycetes</taxon>
        <taxon>Eurotiomycetidae</taxon>
        <taxon>Eurotiales</taxon>
        <taxon>Aspergillaceae</taxon>
        <taxon>Aspergillus</taxon>
        <taxon>Aspergillus subgen. Nidulantes</taxon>
    </lineage>
</organism>
<comment type="caution">
    <text evidence="8">The sequence shown here is derived from an EMBL/GenBank/DDBJ whole genome shotgun (WGS) entry which is preliminary data.</text>
</comment>
<comment type="subcellular location">
    <subcellularLocation>
        <location evidence="1">Mitochondrion</location>
    </subcellularLocation>
</comment>
<sequence length="573" mass="65225">MLRFWRQLRSPSPATIFLRLSCSPLRRLLDMAHEPCPISLHTLPDDSSEGTYSKGPTPCNDLYSYTGGRWLNRDELERNSRQIQFDFTALCDRAIRVSPGATKVVGYEKREGGFNRVFIFAMDNGSRVVARLPTSISGAPKLTTNSEVATMTYLKTKLSLPIPKILDWNDDQSNPIGAEYIIQEHVMGVQLHQMWPKMNSEQHMLCTKTLSLAIKKMASLDFPAYGSLYFSDAPIDPNRKVPFEQGFCIGPNCSPVFWNRNPGELELYGGPSPNCGPWKDLTSYYLGLIETGFSRLPKEPVTHELLPHQGSVEDHIRLLKISEEMMQRLVEDKRIQDAATPTLLHPDFHMRNIFVSAEEPTLITGLIDWQSTSIEPAFIYANETPDFAALPEEMGEDPFKSGHSEEKPPGCKERELKDALICYQTYDVCMKGLAPKLRPARLLDPSLFRLFQYCHTTWRDSAAALRQELIELSARWTELGLQGACPFSPTEKEVKEHAREYEDFETFQKLKLWLKHSLHTNSDGWVSNDKWDAAKDAHRAAYDQWMQTARESESRGEGLTVAKADKLWPFDAR</sequence>
<dbReference type="PANTHER" id="PTHR36091">
    <property type="entry name" value="ALTERED INHERITANCE OF MITOCHONDRIA PROTEIN 9, MITOCHONDRIAL"/>
    <property type="match status" value="1"/>
</dbReference>
<evidence type="ECO:0000313" key="8">
    <source>
        <dbReference type="EMBL" id="PTU19932.1"/>
    </source>
</evidence>
<dbReference type="EMBL" id="MSFN02000005">
    <property type="protein sequence ID" value="PTU19932.1"/>
    <property type="molecule type" value="Genomic_DNA"/>
</dbReference>
<evidence type="ECO:0000256" key="5">
    <source>
        <dbReference type="ARBA" id="ARBA00023128"/>
    </source>
</evidence>